<sequence>MTLWRYILMKFLRSTLGVFLAITLVVLLFTGVENLRRYGDAGAASGDILVITLLQAPELLYQVFPLVLMLASLVTFLGLARTSELVVMRASGISALRLLRVPVLAAIGLAIFFVAAVNPFVAASIRQGHAAEEEFSSSASSLLSFSKEGVWLRQADPDGQTVIQAARTNSDGSILTRVHMHRFNRDGVLYSRIDAPAVRLTPGAWVLENAREWRLQPDGSFSLTAQDERLSLATGLTNDEILESFAPPETVGFWELPRFIQQMEESGFSGLKHRLFFQTELAKPALYAAMVLIGAAFAMRPSRFGQTGVMILLAVLAGFALYFFKDFAESLGAQGNIPILVAAWSPPFAAILLAISLLLHLEDG</sequence>
<dbReference type="PANTHER" id="PTHR33529:SF2">
    <property type="entry name" value="LIPOPOLYSACCHARIDE EXPORT SYSTEM PERMEASE PROTEIN LPTG"/>
    <property type="match status" value="1"/>
</dbReference>
<dbReference type="EMBL" id="JACHFM010000002">
    <property type="protein sequence ID" value="MBB5222301.1"/>
    <property type="molecule type" value="Genomic_DNA"/>
</dbReference>
<keyword evidence="2" id="KW-1003">Cell membrane</keyword>
<dbReference type="Pfam" id="PF03739">
    <property type="entry name" value="LptF_LptG"/>
    <property type="match status" value="1"/>
</dbReference>
<name>A0A840SSX5_9RHOB</name>
<dbReference type="PANTHER" id="PTHR33529">
    <property type="entry name" value="SLR0882 PROTEIN-RELATED"/>
    <property type="match status" value="1"/>
</dbReference>
<dbReference type="GO" id="GO:0055085">
    <property type="term" value="P:transmembrane transport"/>
    <property type="evidence" value="ECO:0007669"/>
    <property type="project" value="InterPro"/>
</dbReference>
<gene>
    <name evidence="7" type="ORF">HNP73_002237</name>
</gene>
<evidence type="ECO:0000313" key="7">
    <source>
        <dbReference type="EMBL" id="MBB5222301.1"/>
    </source>
</evidence>
<evidence type="ECO:0000256" key="2">
    <source>
        <dbReference type="ARBA" id="ARBA00022475"/>
    </source>
</evidence>
<comment type="caution">
    <text evidence="7">The sequence shown here is derived from an EMBL/GenBank/DDBJ whole genome shotgun (WGS) entry which is preliminary data.</text>
</comment>
<dbReference type="NCBIfam" id="TIGR04408">
    <property type="entry name" value="LptG_lptG"/>
    <property type="match status" value="1"/>
</dbReference>
<dbReference type="AlphaFoldDB" id="A0A840SSX5"/>
<dbReference type="GO" id="GO:0043190">
    <property type="term" value="C:ATP-binding cassette (ABC) transporter complex"/>
    <property type="evidence" value="ECO:0007669"/>
    <property type="project" value="InterPro"/>
</dbReference>
<keyword evidence="3 6" id="KW-0812">Transmembrane</keyword>
<evidence type="ECO:0000256" key="1">
    <source>
        <dbReference type="ARBA" id="ARBA00004651"/>
    </source>
</evidence>
<feature type="transmembrane region" description="Helical" evidence="6">
    <location>
        <begin position="12"/>
        <end position="32"/>
    </location>
</feature>
<dbReference type="Proteomes" id="UP000549457">
    <property type="component" value="Unassembled WGS sequence"/>
</dbReference>
<evidence type="ECO:0000256" key="3">
    <source>
        <dbReference type="ARBA" id="ARBA00022692"/>
    </source>
</evidence>
<organism evidence="7 8">
    <name type="scientific">Amaricoccus macauensis</name>
    <dbReference type="NCBI Taxonomy" id="57001"/>
    <lineage>
        <taxon>Bacteria</taxon>
        <taxon>Pseudomonadati</taxon>
        <taxon>Pseudomonadota</taxon>
        <taxon>Alphaproteobacteria</taxon>
        <taxon>Rhodobacterales</taxon>
        <taxon>Paracoccaceae</taxon>
        <taxon>Amaricoccus</taxon>
    </lineage>
</organism>
<feature type="transmembrane region" description="Helical" evidence="6">
    <location>
        <begin position="336"/>
        <end position="359"/>
    </location>
</feature>
<reference evidence="7 8" key="1">
    <citation type="submission" date="2020-08" db="EMBL/GenBank/DDBJ databases">
        <title>Genomic Encyclopedia of Type Strains, Phase IV (KMG-IV): sequencing the most valuable type-strain genomes for metagenomic binning, comparative biology and taxonomic classification.</title>
        <authorList>
            <person name="Goeker M."/>
        </authorList>
    </citation>
    <scope>NUCLEOTIDE SEQUENCE [LARGE SCALE GENOMIC DNA]</scope>
    <source>
        <strain evidence="7 8">DSM 101730</strain>
    </source>
</reference>
<proteinExistence type="predicted"/>
<comment type="subcellular location">
    <subcellularLocation>
        <location evidence="1">Cell membrane</location>
        <topology evidence="1">Multi-pass membrane protein</topology>
    </subcellularLocation>
</comment>
<dbReference type="InterPro" id="IPR005495">
    <property type="entry name" value="LptG/LptF_permease"/>
</dbReference>
<evidence type="ECO:0000256" key="4">
    <source>
        <dbReference type="ARBA" id="ARBA00022989"/>
    </source>
</evidence>
<accession>A0A840SSX5</accession>
<keyword evidence="8" id="KW-1185">Reference proteome</keyword>
<dbReference type="RefSeq" id="WP_184148909.1">
    <property type="nucleotide sequence ID" value="NZ_JACHFM010000002.1"/>
</dbReference>
<evidence type="ECO:0000256" key="5">
    <source>
        <dbReference type="ARBA" id="ARBA00023136"/>
    </source>
</evidence>
<feature type="transmembrane region" description="Helical" evidence="6">
    <location>
        <begin position="101"/>
        <end position="121"/>
    </location>
</feature>
<keyword evidence="5 6" id="KW-0472">Membrane</keyword>
<protein>
    <submittedName>
        <fullName evidence="7">Lipopolysaccharide export system permease protein</fullName>
    </submittedName>
</protein>
<dbReference type="InterPro" id="IPR030923">
    <property type="entry name" value="LptG"/>
</dbReference>
<dbReference type="GO" id="GO:0015920">
    <property type="term" value="P:lipopolysaccharide transport"/>
    <property type="evidence" value="ECO:0007669"/>
    <property type="project" value="TreeGrafter"/>
</dbReference>
<keyword evidence="4 6" id="KW-1133">Transmembrane helix</keyword>
<feature type="transmembrane region" description="Helical" evidence="6">
    <location>
        <begin position="59"/>
        <end position="80"/>
    </location>
</feature>
<feature type="transmembrane region" description="Helical" evidence="6">
    <location>
        <begin position="281"/>
        <end position="299"/>
    </location>
</feature>
<feature type="transmembrane region" description="Helical" evidence="6">
    <location>
        <begin position="306"/>
        <end position="324"/>
    </location>
</feature>
<evidence type="ECO:0000256" key="6">
    <source>
        <dbReference type="SAM" id="Phobius"/>
    </source>
</evidence>
<evidence type="ECO:0000313" key="8">
    <source>
        <dbReference type="Proteomes" id="UP000549457"/>
    </source>
</evidence>